<proteinExistence type="predicted"/>
<name>A0AAV8S030_ENSVE</name>
<sequence>MEKTRKARFSPLPLPGRYLLSLFCCHSKKGAIEMVSKVWVFEKLACSRKASFTKFPITKAHLPVSPT</sequence>
<dbReference type="AlphaFoldDB" id="A0AAV8S030"/>
<reference evidence="1 2" key="1">
    <citation type="submission" date="2022-12" db="EMBL/GenBank/DDBJ databases">
        <title>Chromosome-scale assembly of the Ensete ventricosum genome.</title>
        <authorList>
            <person name="Dussert Y."/>
            <person name="Stocks J."/>
            <person name="Wendawek A."/>
            <person name="Woldeyes F."/>
            <person name="Nichols R.A."/>
            <person name="Borrell J.S."/>
        </authorList>
    </citation>
    <scope>NUCLEOTIDE SEQUENCE [LARGE SCALE GENOMIC DNA]</scope>
    <source>
        <strain evidence="2">cv. Maze</strain>
        <tissue evidence="1">Seeds</tissue>
    </source>
</reference>
<keyword evidence="2" id="KW-1185">Reference proteome</keyword>
<dbReference type="Proteomes" id="UP001222027">
    <property type="component" value="Unassembled WGS sequence"/>
</dbReference>
<gene>
    <name evidence="1" type="ORF">OPV22_003169</name>
</gene>
<comment type="caution">
    <text evidence="1">The sequence shown here is derived from an EMBL/GenBank/DDBJ whole genome shotgun (WGS) entry which is preliminary data.</text>
</comment>
<evidence type="ECO:0000313" key="2">
    <source>
        <dbReference type="Proteomes" id="UP001222027"/>
    </source>
</evidence>
<evidence type="ECO:0008006" key="3">
    <source>
        <dbReference type="Google" id="ProtNLM"/>
    </source>
</evidence>
<dbReference type="EMBL" id="JAQQAF010000001">
    <property type="protein sequence ID" value="KAJ8512735.1"/>
    <property type="molecule type" value="Genomic_DNA"/>
</dbReference>
<organism evidence="1 2">
    <name type="scientific">Ensete ventricosum</name>
    <name type="common">Abyssinian banana</name>
    <name type="synonym">Musa ensete</name>
    <dbReference type="NCBI Taxonomy" id="4639"/>
    <lineage>
        <taxon>Eukaryota</taxon>
        <taxon>Viridiplantae</taxon>
        <taxon>Streptophyta</taxon>
        <taxon>Embryophyta</taxon>
        <taxon>Tracheophyta</taxon>
        <taxon>Spermatophyta</taxon>
        <taxon>Magnoliopsida</taxon>
        <taxon>Liliopsida</taxon>
        <taxon>Zingiberales</taxon>
        <taxon>Musaceae</taxon>
        <taxon>Ensete</taxon>
    </lineage>
</organism>
<evidence type="ECO:0000313" key="1">
    <source>
        <dbReference type="EMBL" id="KAJ8512735.1"/>
    </source>
</evidence>
<protein>
    <recommendedName>
        <fullName evidence="3">Secreted protein</fullName>
    </recommendedName>
</protein>
<accession>A0AAV8S030</accession>